<feature type="repeat" description="WD" evidence="3">
    <location>
        <begin position="676"/>
        <end position="717"/>
    </location>
</feature>
<dbReference type="Pfam" id="PF26355">
    <property type="entry name" value="HTH_VMAP-M9"/>
    <property type="match status" value="1"/>
</dbReference>
<dbReference type="Gene3D" id="3.40.50.300">
    <property type="entry name" value="P-loop containing nucleotide triphosphate hydrolases"/>
    <property type="match status" value="1"/>
</dbReference>
<evidence type="ECO:0000256" key="2">
    <source>
        <dbReference type="ARBA" id="ARBA00022737"/>
    </source>
</evidence>
<comment type="caution">
    <text evidence="6">The sequence shown here is derived from an EMBL/GenBank/DDBJ whole genome shotgun (WGS) entry which is preliminary data.</text>
</comment>
<feature type="repeat" description="WD" evidence="3">
    <location>
        <begin position="1099"/>
        <end position="1139"/>
    </location>
</feature>
<dbReference type="InterPro" id="IPR036322">
    <property type="entry name" value="WD40_repeat_dom_sf"/>
</dbReference>
<dbReference type="PROSITE" id="PS50294">
    <property type="entry name" value="WD_REPEATS_REGION"/>
    <property type="match status" value="12"/>
</dbReference>
<dbReference type="InterPro" id="IPR027417">
    <property type="entry name" value="P-loop_NTPase"/>
</dbReference>
<feature type="repeat" description="WD" evidence="3">
    <location>
        <begin position="845"/>
        <end position="886"/>
    </location>
</feature>
<feature type="repeat" description="WD" evidence="3">
    <location>
        <begin position="632"/>
        <end position="673"/>
    </location>
</feature>
<keyword evidence="7" id="KW-1185">Reference proteome</keyword>
<evidence type="ECO:0000313" key="7">
    <source>
        <dbReference type="Proteomes" id="UP000238762"/>
    </source>
</evidence>
<dbReference type="AlphaFoldDB" id="A0A2T1C724"/>
<feature type="repeat" description="WD" evidence="3">
    <location>
        <begin position="1055"/>
        <end position="1098"/>
    </location>
</feature>
<proteinExistence type="predicted"/>
<dbReference type="InterPro" id="IPR015943">
    <property type="entry name" value="WD40/YVTN_repeat-like_dom_sf"/>
</dbReference>
<feature type="repeat" description="WD" evidence="3">
    <location>
        <begin position="803"/>
        <end position="844"/>
    </location>
</feature>
<evidence type="ECO:0000256" key="3">
    <source>
        <dbReference type="PROSITE-ProRule" id="PRU00221"/>
    </source>
</evidence>
<evidence type="ECO:0000313" key="6">
    <source>
        <dbReference type="EMBL" id="PSB03968.1"/>
    </source>
</evidence>
<sequence>MTEKEAIALVSTLLDSKNGGGRLSDIQQRVFLGTWAGYSYQQIADDFGYQSDYVKQVGSQLWRTLSLVLQEPVTKGNIQSVLRHYQNLPPLVTDWGEAIDVSRFYGRESELQTLETWLTESKCRVVGIFGIGGIGKTALSVKLSQQVQSQFPCLIWRTLRQAPSLTELLKEIVPILVGSEAAGDMGIETLMAQLRQKRCLLVLDNIESILNSGNRSGAYKAGYEDYKQLLERIADEAHSSCLLVTGREKPGGFAIREGVNLPVRALSLPGISITASQRILKDKGLAVTESQNRTLVNYFGGNPLALKIASTTVKTLFGGNIQAFLAQGSSVFSNLWDLLEQQFSRLSPLQQQVMYWLAINREGVMPVKLQAEILPQVTLREVMEALEALQERSLIESGEMGITQQPVVMEYITEKFLEKVEQELITNQLEIFKTHALIEAQTPDYLREAQIQLILQPLCDRLRNRLSTHFSRKSDLETHLTQILASLRLTTSEMTGYAGGNLLNLFTHLKTDLTGFDFSHLAIRQAYLANTTLQQTDFTGAQFEQTVFAETFGGVLCIAYSPDGKLLATSDSNGEIQVCNATTFEAILRFKGHQGWVWGIAFSPDSRYLASAADDCLVNLWDVQTGECLQTYTKHTYLVNAIAFHSDGEIFASAGEDLTIRLWSTQNLQDREIKILLGHTERIWSLAFSPDGKTLASCGEDLTVRFWDLETGVCVRVWQAHSGWIWCLAFNPDGNILATSSFDKTIKVWDVRTQECLKTLSGHQGAVTGIAFNPLNPSLLASASYDRTAKLWNLETGTCEKTFLGHTSRLWSIAYHPQTGEIATCGDDHATKIWHLTTGRCTKTIKGHSNAVMSLAMSPDGEYFASGHEDQAIRLWSVSNGEIIQTLREHTNRIWSVAFSPTQSLLASGSADYSIKLWDCQSQDSYRTLLGHKSWVWSVAFSPDGLKLVSGSYDQTVKIWDVTTGQCQKTLIGQTSQLTCVTFSPDGNYLASSDFGGAIAIEDLNNRDRTLFLKEHTSIVWSVVFTTDGKCLLSASGDGTIKLWSVTNGECLRTFTGHQGAVHVAKFIPNTDPPLIISGSGDSTLKVWELETGKCQQTLVGHSNTVYTVLALSESRVISGSFDETIKFWDLETGKCQQTLRVPNPYEGMKISQVQGISETQLATLTALGAVALDA</sequence>
<gene>
    <name evidence="6" type="ORF">C7B64_05870</name>
</gene>
<evidence type="ECO:0000256" key="1">
    <source>
        <dbReference type="ARBA" id="ARBA00022574"/>
    </source>
</evidence>
<dbReference type="Pfam" id="PF00931">
    <property type="entry name" value="NB-ARC"/>
    <property type="match status" value="1"/>
</dbReference>
<dbReference type="Proteomes" id="UP000238762">
    <property type="component" value="Unassembled WGS sequence"/>
</dbReference>
<feature type="domain" description="vWA-MoxR associated protein N-terminal HTH" evidence="5">
    <location>
        <begin position="1"/>
        <end position="84"/>
    </location>
</feature>
<dbReference type="SUPFAM" id="SSF52540">
    <property type="entry name" value="P-loop containing nucleoside triphosphate hydrolases"/>
    <property type="match status" value="1"/>
</dbReference>
<name>A0A2T1C724_9CYAN</name>
<dbReference type="CDD" id="cd00200">
    <property type="entry name" value="WD40"/>
    <property type="match status" value="2"/>
</dbReference>
<keyword evidence="1 3" id="KW-0853">WD repeat</keyword>
<dbReference type="PRINTS" id="PR00364">
    <property type="entry name" value="DISEASERSIST"/>
</dbReference>
<dbReference type="RefSeq" id="WP_106287724.1">
    <property type="nucleotide sequence ID" value="NZ_CAWNTC010000229.1"/>
</dbReference>
<dbReference type="EMBL" id="PVWJ01000020">
    <property type="protein sequence ID" value="PSB03968.1"/>
    <property type="molecule type" value="Genomic_DNA"/>
</dbReference>
<dbReference type="InterPro" id="IPR002182">
    <property type="entry name" value="NB-ARC"/>
</dbReference>
<dbReference type="InterPro" id="IPR020472">
    <property type="entry name" value="WD40_PAC1"/>
</dbReference>
<dbReference type="GO" id="GO:0043531">
    <property type="term" value="F:ADP binding"/>
    <property type="evidence" value="ECO:0007669"/>
    <property type="project" value="InterPro"/>
</dbReference>
<feature type="repeat" description="WD" evidence="3">
    <location>
        <begin position="718"/>
        <end position="759"/>
    </location>
</feature>
<dbReference type="SUPFAM" id="SSF50978">
    <property type="entry name" value="WD40 repeat-like"/>
    <property type="match status" value="3"/>
</dbReference>
<feature type="repeat" description="WD" evidence="3">
    <location>
        <begin position="887"/>
        <end position="928"/>
    </location>
</feature>
<protein>
    <submittedName>
        <fullName evidence="6">Uncharacterized protein</fullName>
    </submittedName>
</protein>
<feature type="repeat" description="WD" evidence="3">
    <location>
        <begin position="590"/>
        <end position="631"/>
    </location>
</feature>
<keyword evidence="2" id="KW-0677">Repeat</keyword>
<dbReference type="OrthoDB" id="434800at2"/>
<dbReference type="PROSITE" id="PS00678">
    <property type="entry name" value="WD_REPEATS_1"/>
    <property type="match status" value="7"/>
</dbReference>
<accession>A0A2T1C724</accession>
<dbReference type="Gene3D" id="2.130.10.10">
    <property type="entry name" value="YVTN repeat-like/Quinoprotein amine dehydrogenase"/>
    <property type="match status" value="7"/>
</dbReference>
<organism evidence="6 7">
    <name type="scientific">Merismopedia glauca CCAP 1448/3</name>
    <dbReference type="NCBI Taxonomy" id="1296344"/>
    <lineage>
        <taxon>Bacteria</taxon>
        <taxon>Bacillati</taxon>
        <taxon>Cyanobacteriota</taxon>
        <taxon>Cyanophyceae</taxon>
        <taxon>Synechococcales</taxon>
        <taxon>Merismopediaceae</taxon>
        <taxon>Merismopedia</taxon>
    </lineage>
</organism>
<feature type="repeat" description="WD" evidence="3">
    <location>
        <begin position="760"/>
        <end position="802"/>
    </location>
</feature>
<dbReference type="PROSITE" id="PS50082">
    <property type="entry name" value="WD_REPEATS_2"/>
    <property type="match status" value="12"/>
</dbReference>
<dbReference type="Pfam" id="PF00400">
    <property type="entry name" value="WD40"/>
    <property type="match status" value="14"/>
</dbReference>
<feature type="domain" description="NB-ARC" evidence="4">
    <location>
        <begin position="108"/>
        <end position="206"/>
    </location>
</feature>
<evidence type="ECO:0000259" key="4">
    <source>
        <dbReference type="Pfam" id="PF00931"/>
    </source>
</evidence>
<dbReference type="PANTHER" id="PTHR44129">
    <property type="entry name" value="WD REPEAT-CONTAINING PROTEIN POP1"/>
    <property type="match status" value="1"/>
</dbReference>
<dbReference type="InterPro" id="IPR019775">
    <property type="entry name" value="WD40_repeat_CS"/>
</dbReference>
<dbReference type="SMART" id="SM00320">
    <property type="entry name" value="WD40"/>
    <property type="match status" value="14"/>
</dbReference>
<feature type="repeat" description="WD" evidence="3">
    <location>
        <begin position="1013"/>
        <end position="1054"/>
    </location>
</feature>
<evidence type="ECO:0000259" key="5">
    <source>
        <dbReference type="Pfam" id="PF26355"/>
    </source>
</evidence>
<reference evidence="6 7" key="1">
    <citation type="submission" date="2018-02" db="EMBL/GenBank/DDBJ databases">
        <authorList>
            <person name="Cohen D.B."/>
            <person name="Kent A.D."/>
        </authorList>
    </citation>
    <scope>NUCLEOTIDE SEQUENCE [LARGE SCALE GENOMIC DNA]</scope>
    <source>
        <strain evidence="6 7">CCAP 1448/3</strain>
    </source>
</reference>
<dbReference type="InterPro" id="IPR001680">
    <property type="entry name" value="WD40_rpt"/>
</dbReference>
<dbReference type="InterPro" id="IPR058651">
    <property type="entry name" value="HTH_VMAP-M9"/>
</dbReference>
<dbReference type="PRINTS" id="PR00320">
    <property type="entry name" value="GPROTEINBRPT"/>
</dbReference>
<feature type="repeat" description="WD" evidence="3">
    <location>
        <begin position="929"/>
        <end position="970"/>
    </location>
</feature>
<reference evidence="6 7" key="2">
    <citation type="submission" date="2018-03" db="EMBL/GenBank/DDBJ databases">
        <title>The ancient ancestry and fast evolution of plastids.</title>
        <authorList>
            <person name="Moore K.R."/>
            <person name="Magnabosco C."/>
            <person name="Momper L."/>
            <person name="Gold D.A."/>
            <person name="Bosak T."/>
            <person name="Fournier G.P."/>
        </authorList>
    </citation>
    <scope>NUCLEOTIDE SEQUENCE [LARGE SCALE GENOMIC DNA]</scope>
    <source>
        <strain evidence="6 7">CCAP 1448/3</strain>
    </source>
</reference>
<dbReference type="InterPro" id="IPR050349">
    <property type="entry name" value="WD_LIS1/nudF_dynein_reg"/>
</dbReference>